<dbReference type="Pfam" id="PF06968">
    <property type="entry name" value="BATS"/>
    <property type="match status" value="1"/>
</dbReference>
<dbReference type="GO" id="GO:0051537">
    <property type="term" value="F:2 iron, 2 sulfur cluster binding"/>
    <property type="evidence" value="ECO:0007669"/>
    <property type="project" value="UniProtKB-KW"/>
</dbReference>
<dbReference type="SFLD" id="SFLDG01060">
    <property type="entry name" value="BATS_domain_containing"/>
    <property type="match status" value="1"/>
</dbReference>
<evidence type="ECO:0000259" key="18">
    <source>
        <dbReference type="PROSITE" id="PS51918"/>
    </source>
</evidence>
<dbReference type="GO" id="GO:0005506">
    <property type="term" value="F:iron ion binding"/>
    <property type="evidence" value="ECO:0007669"/>
    <property type="project" value="UniProtKB-UniRule"/>
</dbReference>
<evidence type="ECO:0000313" key="19">
    <source>
        <dbReference type="EMBL" id="SFM13808.1"/>
    </source>
</evidence>
<keyword evidence="20" id="KW-1185">Reference proteome</keyword>
<dbReference type="SUPFAM" id="SSF102114">
    <property type="entry name" value="Radical SAM enzymes"/>
    <property type="match status" value="1"/>
</dbReference>
<feature type="binding site" evidence="16 17">
    <location>
        <position position="274"/>
    </location>
    <ligand>
        <name>[2Fe-2S] cluster</name>
        <dbReference type="ChEBI" id="CHEBI:190135"/>
    </ligand>
</feature>
<dbReference type="STRING" id="1123291.SAMN04490355_104519"/>
<evidence type="ECO:0000256" key="3">
    <source>
        <dbReference type="ARBA" id="ARBA00011738"/>
    </source>
</evidence>
<dbReference type="OrthoDB" id="9786826at2"/>
<keyword evidence="8 16" id="KW-0001">2Fe-2S</keyword>
<dbReference type="InterPro" id="IPR006638">
    <property type="entry name" value="Elp3/MiaA/NifB-like_rSAM"/>
</dbReference>
<comment type="similarity">
    <text evidence="2 16">Belongs to the radical SAM superfamily. Biotin synthase family.</text>
</comment>
<feature type="binding site" evidence="16 17">
    <location>
        <position position="74"/>
    </location>
    <ligand>
        <name>[4Fe-4S] cluster</name>
        <dbReference type="ChEBI" id="CHEBI:49883"/>
        <note>4Fe-4S-S-AdoMet</note>
    </ligand>
</feature>
<keyword evidence="9 16" id="KW-0479">Metal-binding</keyword>
<reference evidence="20" key="1">
    <citation type="submission" date="2016-10" db="EMBL/GenBank/DDBJ databases">
        <authorList>
            <person name="Varghese N."/>
            <person name="Submissions S."/>
        </authorList>
    </citation>
    <scope>NUCLEOTIDE SEQUENCE [LARGE SCALE GENOMIC DNA]</scope>
    <source>
        <strain evidence="20">DSM 13327</strain>
    </source>
</reference>
<dbReference type="EMBL" id="FOTS01000045">
    <property type="protein sequence ID" value="SFM13808.1"/>
    <property type="molecule type" value="Genomic_DNA"/>
</dbReference>
<dbReference type="InterPro" id="IPR007197">
    <property type="entry name" value="rSAM"/>
</dbReference>
<dbReference type="GO" id="GO:0009102">
    <property type="term" value="P:biotin biosynthetic process"/>
    <property type="evidence" value="ECO:0007669"/>
    <property type="project" value="UniProtKB-UniRule"/>
</dbReference>
<dbReference type="HAMAP" id="MF_01694">
    <property type="entry name" value="BioB"/>
    <property type="match status" value="1"/>
</dbReference>
<evidence type="ECO:0000313" key="20">
    <source>
        <dbReference type="Proteomes" id="UP000199520"/>
    </source>
</evidence>
<sequence length="328" mass="36139">MHYREIITLGESILLGHQIQYKEALQLTHILNEDIPLLSAFANKIRIKFTGRNVDMCGIVNARSGLCSEDCKFCAQSVYHDTKTPIHNLLDIEKITAAAQQAQEQGAKRISIVTSGKGMDSDPDFQKIIESIQAIMYHTRLNVCANLGTLTLEQARMLASSGVKRYAHNLETSENFYPSVCTTHSYREHVATIQAAKSAGMELCTGGIIGMGESWQDRIDFAFALKSLDVASIPINILNPIKGTALEDVTPPSPLDIIKTFAIFRFIFPNKIIRPAGGREINLRDMQGHLMLSGANGLIIGNYLTFTGRNTVTDFQMVQDAGLIPALL</sequence>
<keyword evidence="7 16" id="KW-0949">S-adenosyl-L-methionine</keyword>
<keyword evidence="12 16" id="KW-0411">Iron-sulfur</keyword>
<comment type="cofactor">
    <cofactor evidence="16 17">
        <name>[4Fe-4S] cluster</name>
        <dbReference type="ChEBI" id="CHEBI:49883"/>
    </cofactor>
    <text evidence="16 17">Binds 1 [4Fe-4S] cluster. The cluster is coordinated with 3 cysteines and an exchangeable S-adenosyl-L-methionine.</text>
</comment>
<name>A0A1I4NE78_9FIRM</name>
<dbReference type="GO" id="GO:0051539">
    <property type="term" value="F:4 iron, 4 sulfur cluster binding"/>
    <property type="evidence" value="ECO:0007669"/>
    <property type="project" value="UniProtKB-KW"/>
</dbReference>
<gene>
    <name evidence="16" type="primary">bioB</name>
    <name evidence="19" type="ORF">SAMN04490355_104519</name>
</gene>
<evidence type="ECO:0000256" key="2">
    <source>
        <dbReference type="ARBA" id="ARBA00010765"/>
    </source>
</evidence>
<evidence type="ECO:0000256" key="4">
    <source>
        <dbReference type="ARBA" id="ARBA00012236"/>
    </source>
</evidence>
<dbReference type="CDD" id="cd01335">
    <property type="entry name" value="Radical_SAM"/>
    <property type="match status" value="1"/>
</dbReference>
<dbReference type="EC" id="2.8.1.6" evidence="4 16"/>
<evidence type="ECO:0000256" key="9">
    <source>
        <dbReference type="ARBA" id="ARBA00022723"/>
    </source>
</evidence>
<comment type="cofactor">
    <cofactor evidence="17">
        <name>[2Fe-2S] cluster</name>
        <dbReference type="ChEBI" id="CHEBI:190135"/>
    </cofactor>
    <text evidence="17">Binds 1 [2Fe-2S] cluster. The cluster is coordinated with 3 cysteines and 1 arginine.</text>
</comment>
<dbReference type="SFLD" id="SFLDS00029">
    <property type="entry name" value="Radical_SAM"/>
    <property type="match status" value="1"/>
</dbReference>
<evidence type="ECO:0000256" key="17">
    <source>
        <dbReference type="PIRSR" id="PIRSR001619-1"/>
    </source>
</evidence>
<evidence type="ECO:0000256" key="14">
    <source>
        <dbReference type="ARBA" id="ARBA00057568"/>
    </source>
</evidence>
<dbReference type="SMART" id="SM00876">
    <property type="entry name" value="BATS"/>
    <property type="match status" value="1"/>
</dbReference>
<protein>
    <recommendedName>
        <fullName evidence="15 16">Biotin synthase</fullName>
        <ecNumber evidence="4 16">2.8.1.6</ecNumber>
    </recommendedName>
</protein>
<evidence type="ECO:0000256" key="13">
    <source>
        <dbReference type="ARBA" id="ARBA00051157"/>
    </source>
</evidence>
<feature type="binding site" evidence="16 17">
    <location>
        <position position="111"/>
    </location>
    <ligand>
        <name>[2Fe-2S] cluster</name>
        <dbReference type="ChEBI" id="CHEBI:190135"/>
    </ligand>
</feature>
<comment type="pathway">
    <text evidence="1 16">Cofactor biosynthesis; biotin biosynthesis; biotin from 7,8-diaminononanoate: step 2/2.</text>
</comment>
<proteinExistence type="inferred from homology"/>
<dbReference type="InterPro" id="IPR010722">
    <property type="entry name" value="BATS_dom"/>
</dbReference>
<keyword evidence="5 16" id="KW-0004">4Fe-4S</keyword>
<evidence type="ECO:0000256" key="6">
    <source>
        <dbReference type="ARBA" id="ARBA00022679"/>
    </source>
</evidence>
<dbReference type="PANTHER" id="PTHR22976">
    <property type="entry name" value="BIOTIN SYNTHASE"/>
    <property type="match status" value="1"/>
</dbReference>
<feature type="binding site" evidence="16 17">
    <location>
        <position position="144"/>
    </location>
    <ligand>
        <name>[2Fe-2S] cluster</name>
        <dbReference type="ChEBI" id="CHEBI:190135"/>
    </ligand>
</feature>
<evidence type="ECO:0000256" key="7">
    <source>
        <dbReference type="ARBA" id="ARBA00022691"/>
    </source>
</evidence>
<dbReference type="Proteomes" id="UP000199520">
    <property type="component" value="Unassembled WGS sequence"/>
</dbReference>
<evidence type="ECO:0000256" key="12">
    <source>
        <dbReference type="ARBA" id="ARBA00023014"/>
    </source>
</evidence>
<dbReference type="PIRSF" id="PIRSF001619">
    <property type="entry name" value="Biotin_synth"/>
    <property type="match status" value="1"/>
</dbReference>
<comment type="subunit">
    <text evidence="3 16">Homodimer.</text>
</comment>
<dbReference type="UniPathway" id="UPA00078">
    <property type="reaction ID" value="UER00162"/>
</dbReference>
<dbReference type="SFLD" id="SFLDG01278">
    <property type="entry name" value="biotin_synthase_like"/>
    <property type="match status" value="1"/>
</dbReference>
<feature type="binding site" evidence="16 17">
    <location>
        <position position="204"/>
    </location>
    <ligand>
        <name>[2Fe-2S] cluster</name>
        <dbReference type="ChEBI" id="CHEBI:190135"/>
    </ligand>
</feature>
<dbReference type="PROSITE" id="PS51918">
    <property type="entry name" value="RADICAL_SAM"/>
    <property type="match status" value="1"/>
</dbReference>
<dbReference type="Gene3D" id="3.20.20.70">
    <property type="entry name" value="Aldolase class I"/>
    <property type="match status" value="1"/>
</dbReference>
<dbReference type="InterPro" id="IPR058240">
    <property type="entry name" value="rSAM_sf"/>
</dbReference>
<dbReference type="InterPro" id="IPR002684">
    <property type="entry name" value="Biotin_synth/BioAB"/>
</dbReference>
<keyword evidence="11 16" id="KW-0408">Iron</keyword>
<evidence type="ECO:0000256" key="1">
    <source>
        <dbReference type="ARBA" id="ARBA00004942"/>
    </source>
</evidence>
<evidence type="ECO:0000256" key="11">
    <source>
        <dbReference type="ARBA" id="ARBA00023004"/>
    </source>
</evidence>
<dbReference type="SMART" id="SM00729">
    <property type="entry name" value="Elp3"/>
    <property type="match status" value="1"/>
</dbReference>
<comment type="catalytic activity">
    <reaction evidence="13 16">
        <text>(4R,5S)-dethiobiotin + (sulfur carrier)-SH + 2 reduced [2Fe-2S]-[ferredoxin] + 2 S-adenosyl-L-methionine = (sulfur carrier)-H + biotin + 2 5'-deoxyadenosine + 2 L-methionine + 2 oxidized [2Fe-2S]-[ferredoxin]</text>
        <dbReference type="Rhea" id="RHEA:22060"/>
        <dbReference type="Rhea" id="RHEA-COMP:10000"/>
        <dbReference type="Rhea" id="RHEA-COMP:10001"/>
        <dbReference type="Rhea" id="RHEA-COMP:14737"/>
        <dbReference type="Rhea" id="RHEA-COMP:14739"/>
        <dbReference type="ChEBI" id="CHEBI:17319"/>
        <dbReference type="ChEBI" id="CHEBI:29917"/>
        <dbReference type="ChEBI" id="CHEBI:33737"/>
        <dbReference type="ChEBI" id="CHEBI:33738"/>
        <dbReference type="ChEBI" id="CHEBI:57586"/>
        <dbReference type="ChEBI" id="CHEBI:57844"/>
        <dbReference type="ChEBI" id="CHEBI:59789"/>
        <dbReference type="ChEBI" id="CHEBI:64428"/>
        <dbReference type="ChEBI" id="CHEBI:149473"/>
        <dbReference type="EC" id="2.8.1.6"/>
    </reaction>
</comment>
<dbReference type="InterPro" id="IPR013785">
    <property type="entry name" value="Aldolase_TIM"/>
</dbReference>
<evidence type="ECO:0000256" key="16">
    <source>
        <dbReference type="HAMAP-Rule" id="MF_01694"/>
    </source>
</evidence>
<keyword evidence="6 16" id="KW-0808">Transferase</keyword>
<dbReference type="FunFam" id="3.20.20.70:FF:000026">
    <property type="entry name" value="Biotin synthase"/>
    <property type="match status" value="1"/>
</dbReference>
<dbReference type="Pfam" id="PF04055">
    <property type="entry name" value="Radical_SAM"/>
    <property type="match status" value="1"/>
</dbReference>
<keyword evidence="10 16" id="KW-0093">Biotin biosynthesis</keyword>
<feature type="domain" description="Radical SAM core" evidence="18">
    <location>
        <begin position="49"/>
        <end position="276"/>
    </location>
</feature>
<dbReference type="NCBIfam" id="TIGR00433">
    <property type="entry name" value="bioB"/>
    <property type="match status" value="1"/>
</dbReference>
<feature type="binding site" evidence="16 17">
    <location>
        <position position="67"/>
    </location>
    <ligand>
        <name>[4Fe-4S] cluster</name>
        <dbReference type="ChEBI" id="CHEBI:49883"/>
        <note>4Fe-4S-S-AdoMet</note>
    </ligand>
</feature>
<comment type="cofactor">
    <cofactor evidence="16">
        <name>[2Fe-2S] cluster</name>
        <dbReference type="ChEBI" id="CHEBI:190135"/>
    </cofactor>
    <text evidence="16">Binds 1 [2Fe-2S] cluster. The cluster is coordinated with 3 cysteines and 1 arginine.</text>
</comment>
<dbReference type="PANTHER" id="PTHR22976:SF2">
    <property type="entry name" value="BIOTIN SYNTHASE, MITOCHONDRIAL"/>
    <property type="match status" value="1"/>
</dbReference>
<evidence type="ECO:0000256" key="10">
    <source>
        <dbReference type="ARBA" id="ARBA00022756"/>
    </source>
</evidence>
<evidence type="ECO:0000256" key="15">
    <source>
        <dbReference type="ARBA" id="ARBA00070199"/>
    </source>
</evidence>
<dbReference type="AlphaFoldDB" id="A0A1I4NE78"/>
<comment type="function">
    <text evidence="14 16">Catalyzes the conversion of dethiobiotin (DTB) to biotin by the insertion of a sulfur atom into dethiobiotin via a radical-based mechanism.</text>
</comment>
<accession>A0A1I4NE78</accession>
<dbReference type="RefSeq" id="WP_090941508.1">
    <property type="nucleotide sequence ID" value="NZ_FOTS01000045.1"/>
</dbReference>
<evidence type="ECO:0000256" key="8">
    <source>
        <dbReference type="ARBA" id="ARBA00022714"/>
    </source>
</evidence>
<dbReference type="InterPro" id="IPR024177">
    <property type="entry name" value="Biotin_synthase"/>
</dbReference>
<dbReference type="GO" id="GO:0004076">
    <property type="term" value="F:biotin synthase activity"/>
    <property type="evidence" value="ECO:0007669"/>
    <property type="project" value="UniProtKB-UniRule"/>
</dbReference>
<organism evidence="19 20">
    <name type="scientific">Pelosinus propionicus DSM 13327</name>
    <dbReference type="NCBI Taxonomy" id="1123291"/>
    <lineage>
        <taxon>Bacteria</taxon>
        <taxon>Bacillati</taxon>
        <taxon>Bacillota</taxon>
        <taxon>Negativicutes</taxon>
        <taxon>Selenomonadales</taxon>
        <taxon>Sporomusaceae</taxon>
        <taxon>Pelosinus</taxon>
    </lineage>
</organism>
<feature type="binding site" evidence="16 17">
    <location>
        <position position="71"/>
    </location>
    <ligand>
        <name>[4Fe-4S] cluster</name>
        <dbReference type="ChEBI" id="CHEBI:49883"/>
        <note>4Fe-4S-S-AdoMet</note>
    </ligand>
</feature>
<evidence type="ECO:0000256" key="5">
    <source>
        <dbReference type="ARBA" id="ARBA00022485"/>
    </source>
</evidence>